<comment type="caution">
    <text evidence="4">The sequence shown here is derived from an EMBL/GenBank/DDBJ whole genome shotgun (WGS) entry which is preliminary data.</text>
</comment>
<dbReference type="EMBL" id="LIAE01010543">
    <property type="protein sequence ID" value="PAV59035.1"/>
    <property type="molecule type" value="Genomic_DNA"/>
</dbReference>
<dbReference type="CDD" id="cd23157">
    <property type="entry name" value="Prefoldin_5"/>
    <property type="match status" value="1"/>
</dbReference>
<proteinExistence type="inferred from homology"/>
<sequence length="155" mass="17388">MTEESKGVPVADLSVEQVATLEKQLVSELEFFVESQNQLKLVLGRNDKSINALSILQDSQPGHTALIPLSESMYVKAELSDPSRAVVEIGTGYFAEMNRDKAQAFLERKKAYITKQIESLEKIIVDKRRMRAVLADALQQKIQAQLANMQMPPNR</sequence>
<dbReference type="InterPro" id="IPR009053">
    <property type="entry name" value="Prefoldin"/>
</dbReference>
<dbReference type="Gene3D" id="1.10.287.370">
    <property type="match status" value="1"/>
</dbReference>
<comment type="similarity">
    <text evidence="1">Belongs to the prefoldin subunit alpha family.</text>
</comment>
<comment type="subunit">
    <text evidence="2">Heterohexamer of two PFD-alpha type and four PFD-beta type subunits.</text>
</comment>
<dbReference type="EMBL" id="LIAE01010755">
    <property type="protein sequence ID" value="PAV55715.1"/>
    <property type="molecule type" value="Genomic_DNA"/>
</dbReference>
<evidence type="ECO:0000313" key="4">
    <source>
        <dbReference type="EMBL" id="PAV59035.1"/>
    </source>
</evidence>
<dbReference type="OrthoDB" id="10267474at2759"/>
<keyword evidence="5" id="KW-1185">Reference proteome</keyword>
<name>A0A2A2JBL8_9BILA</name>
<dbReference type="GO" id="GO:0005737">
    <property type="term" value="C:cytoplasm"/>
    <property type="evidence" value="ECO:0007669"/>
    <property type="project" value="TreeGrafter"/>
</dbReference>
<evidence type="ECO:0000313" key="3">
    <source>
        <dbReference type="EMBL" id="PAV55715.1"/>
    </source>
</evidence>
<dbReference type="GO" id="GO:0051082">
    <property type="term" value="F:unfolded protein binding"/>
    <property type="evidence" value="ECO:0007669"/>
    <property type="project" value="InterPro"/>
</dbReference>
<dbReference type="Pfam" id="PF02996">
    <property type="entry name" value="Prefoldin"/>
    <property type="match status" value="1"/>
</dbReference>
<dbReference type="GO" id="GO:0016272">
    <property type="term" value="C:prefoldin complex"/>
    <property type="evidence" value="ECO:0007669"/>
    <property type="project" value="InterPro"/>
</dbReference>
<dbReference type="GO" id="GO:1990114">
    <property type="term" value="P:RNA polymerase II core complex assembly"/>
    <property type="evidence" value="ECO:0007669"/>
    <property type="project" value="TreeGrafter"/>
</dbReference>
<dbReference type="GO" id="GO:0006457">
    <property type="term" value="P:protein folding"/>
    <property type="evidence" value="ECO:0007669"/>
    <property type="project" value="InterPro"/>
</dbReference>
<evidence type="ECO:0000256" key="1">
    <source>
        <dbReference type="ARBA" id="ARBA00010048"/>
    </source>
</evidence>
<dbReference type="GO" id="GO:1990113">
    <property type="term" value="P:RNA polymerase I assembly"/>
    <property type="evidence" value="ECO:0007669"/>
    <property type="project" value="TreeGrafter"/>
</dbReference>
<gene>
    <name evidence="3" type="ORF">WR25_04099</name>
    <name evidence="4" type="ORF">WR25_10746</name>
</gene>
<dbReference type="AlphaFoldDB" id="A0A2A2JBL8"/>
<protein>
    <recommendedName>
        <fullName evidence="6">Prefoldin subunit 5</fullName>
    </recommendedName>
</protein>
<evidence type="ECO:0008006" key="6">
    <source>
        <dbReference type="Google" id="ProtNLM"/>
    </source>
</evidence>
<dbReference type="GO" id="GO:1990115">
    <property type="term" value="P:RNA polymerase III assembly"/>
    <property type="evidence" value="ECO:0007669"/>
    <property type="project" value="TreeGrafter"/>
</dbReference>
<dbReference type="InterPro" id="IPR011599">
    <property type="entry name" value="PFD_alpha_archaea"/>
</dbReference>
<evidence type="ECO:0000313" key="5">
    <source>
        <dbReference type="Proteomes" id="UP000218231"/>
    </source>
</evidence>
<dbReference type="PANTHER" id="PTHR12674:SF2">
    <property type="entry name" value="PREFOLDIN SUBUNIT 5"/>
    <property type="match status" value="1"/>
</dbReference>
<evidence type="ECO:0000256" key="2">
    <source>
        <dbReference type="ARBA" id="ARBA00011695"/>
    </source>
</evidence>
<dbReference type="InterPro" id="IPR004127">
    <property type="entry name" value="Prefoldin_subunit_alpha"/>
</dbReference>
<dbReference type="PANTHER" id="PTHR12674">
    <property type="entry name" value="PREFOLDIN SUBUNIT 5"/>
    <property type="match status" value="1"/>
</dbReference>
<dbReference type="SUPFAM" id="SSF46579">
    <property type="entry name" value="Prefoldin"/>
    <property type="match status" value="1"/>
</dbReference>
<accession>A0A2A2JBL8</accession>
<organism evidence="4 5">
    <name type="scientific">Diploscapter pachys</name>
    <dbReference type="NCBI Taxonomy" id="2018661"/>
    <lineage>
        <taxon>Eukaryota</taxon>
        <taxon>Metazoa</taxon>
        <taxon>Ecdysozoa</taxon>
        <taxon>Nematoda</taxon>
        <taxon>Chromadorea</taxon>
        <taxon>Rhabditida</taxon>
        <taxon>Rhabditina</taxon>
        <taxon>Rhabditomorpha</taxon>
        <taxon>Rhabditoidea</taxon>
        <taxon>Rhabditidae</taxon>
        <taxon>Diploscapter</taxon>
    </lineage>
</organism>
<dbReference type="STRING" id="2018661.A0A2A2JBL8"/>
<dbReference type="NCBIfam" id="TIGR00293">
    <property type="entry name" value="prefoldin subunit alpha"/>
    <property type="match status" value="1"/>
</dbReference>
<reference evidence="4 5" key="1">
    <citation type="journal article" date="2017" name="Curr. Biol.">
        <title>Genome architecture and evolution of a unichromosomal asexual nematode.</title>
        <authorList>
            <person name="Fradin H."/>
            <person name="Zegar C."/>
            <person name="Gutwein M."/>
            <person name="Lucas J."/>
            <person name="Kovtun M."/>
            <person name="Corcoran D."/>
            <person name="Baugh L.R."/>
            <person name="Kiontke K."/>
            <person name="Gunsalus K."/>
            <person name="Fitch D.H."/>
            <person name="Piano F."/>
        </authorList>
    </citation>
    <scope>NUCLEOTIDE SEQUENCE [LARGE SCALE GENOMIC DNA]</scope>
    <source>
        <strain evidence="4">PF1309</strain>
    </source>
</reference>
<dbReference type="Proteomes" id="UP000218231">
    <property type="component" value="Unassembled WGS sequence"/>
</dbReference>